<protein>
    <submittedName>
        <fullName evidence="1">Fatty-acid oxidation protein subunit alpha</fullName>
    </submittedName>
</protein>
<dbReference type="AlphaFoldDB" id="A0A1B7VZJ0"/>
<dbReference type="Pfam" id="PF08869">
    <property type="entry name" value="XisI"/>
    <property type="match status" value="1"/>
</dbReference>
<accession>A0A1B7VZJ0</accession>
<dbReference type="SUPFAM" id="SSF143847">
    <property type="entry name" value="XisI-like"/>
    <property type="match status" value="1"/>
</dbReference>
<dbReference type="CDD" id="cd16382">
    <property type="entry name" value="XisI-like"/>
    <property type="match status" value="1"/>
</dbReference>
<dbReference type="EMBL" id="LJOY01000012">
    <property type="protein sequence ID" value="OBQ26361.1"/>
    <property type="molecule type" value="Genomic_DNA"/>
</dbReference>
<dbReference type="STRING" id="1803587.GCA_001593825_02098"/>
<dbReference type="InterPro" id="IPR014968">
    <property type="entry name" value="XisI"/>
</dbReference>
<dbReference type="Gene3D" id="3.30.310.110">
    <property type="entry name" value="XisI-like"/>
    <property type="match status" value="1"/>
</dbReference>
<sequence length="110" mass="13108">METLNYREIVKNFIQKYAQEECVEDSENIELVFDTERDVYLLLVTGWKDEKRIYWFPIHISIKDGKIWIERDFTEEGIPHQLVELGVPKSDIFLGFRSPYVRQFTGFASV</sequence>
<evidence type="ECO:0000313" key="2">
    <source>
        <dbReference type="Proteomes" id="UP000092382"/>
    </source>
</evidence>
<comment type="caution">
    <text evidence="1">The sequence shown here is derived from an EMBL/GenBank/DDBJ whole genome shotgun (WGS) entry which is preliminary data.</text>
</comment>
<dbReference type="Proteomes" id="UP000092382">
    <property type="component" value="Unassembled WGS sequence"/>
</dbReference>
<dbReference type="PATRIC" id="fig|1710894.3.peg.2082"/>
<proteinExistence type="predicted"/>
<gene>
    <name evidence="1" type="ORF">AN481_05310</name>
</gene>
<organism evidence="1 2">
    <name type="scientific">Aphanizomenon flos-aquae LD13</name>
    <dbReference type="NCBI Taxonomy" id="1710894"/>
    <lineage>
        <taxon>Bacteria</taxon>
        <taxon>Bacillati</taxon>
        <taxon>Cyanobacteriota</taxon>
        <taxon>Cyanophyceae</taxon>
        <taxon>Nostocales</taxon>
        <taxon>Aphanizomenonaceae</taxon>
        <taxon>Aphanizomenon</taxon>
    </lineage>
</organism>
<reference evidence="1 2" key="1">
    <citation type="submission" date="2015-09" db="EMBL/GenBank/DDBJ databases">
        <title>Whole genome shotgun sequence assembly of Aphanizomenon flos-aquae UKL13.</title>
        <authorList>
            <person name="Driscoll C."/>
        </authorList>
    </citation>
    <scope>NUCLEOTIDE SEQUENCE [LARGE SCALE GENOMIC DNA]</scope>
    <source>
        <strain evidence="1">MDT13</strain>
    </source>
</reference>
<dbReference type="InterPro" id="IPR035943">
    <property type="entry name" value="XisI-like_sf"/>
</dbReference>
<name>A0A1B7VZJ0_APHFL</name>
<evidence type="ECO:0000313" key="1">
    <source>
        <dbReference type="EMBL" id="OBQ26361.1"/>
    </source>
</evidence>